<dbReference type="GeneID" id="116412223"/>
<evidence type="ECO:0000313" key="4">
    <source>
        <dbReference type="RefSeq" id="XP_031761825.1"/>
    </source>
</evidence>
<dbReference type="Xenbase" id="XB-GENE-29098295">
    <property type="gene designation" value="LOC116412223"/>
</dbReference>
<feature type="region of interest" description="Disordered" evidence="1">
    <location>
        <begin position="1"/>
        <end position="23"/>
    </location>
</feature>
<feature type="region of interest" description="Disordered" evidence="1">
    <location>
        <begin position="191"/>
        <end position="220"/>
    </location>
</feature>
<proteinExistence type="predicted"/>
<organism evidence="3 4">
    <name type="scientific">Xenopus tropicalis</name>
    <name type="common">Western clawed frog</name>
    <name type="synonym">Silurana tropicalis</name>
    <dbReference type="NCBI Taxonomy" id="8364"/>
    <lineage>
        <taxon>Eukaryota</taxon>
        <taxon>Metazoa</taxon>
        <taxon>Chordata</taxon>
        <taxon>Craniata</taxon>
        <taxon>Vertebrata</taxon>
        <taxon>Euteleostomi</taxon>
        <taxon>Amphibia</taxon>
        <taxon>Batrachia</taxon>
        <taxon>Anura</taxon>
        <taxon>Pipoidea</taxon>
        <taxon>Pipidae</taxon>
        <taxon>Xenopodinae</taxon>
        <taxon>Xenopus</taxon>
        <taxon>Silurana</taxon>
    </lineage>
</organism>
<feature type="region of interest" description="Disordered" evidence="1">
    <location>
        <begin position="251"/>
        <end position="311"/>
    </location>
</feature>
<dbReference type="Proteomes" id="UP000008143">
    <property type="component" value="Chromosome 7"/>
</dbReference>
<feature type="compositionally biased region" description="Polar residues" evidence="1">
    <location>
        <begin position="259"/>
        <end position="276"/>
    </location>
</feature>
<dbReference type="RefSeq" id="XP_031761825.1">
    <property type="nucleotide sequence ID" value="XM_031905965.1"/>
</dbReference>
<evidence type="ECO:0000256" key="1">
    <source>
        <dbReference type="SAM" id="MobiDB-lite"/>
    </source>
</evidence>
<keyword evidence="2" id="KW-1133">Transmembrane helix</keyword>
<feature type="transmembrane region" description="Helical" evidence="2">
    <location>
        <begin position="68"/>
        <end position="89"/>
    </location>
</feature>
<keyword evidence="3" id="KW-1185">Reference proteome</keyword>
<gene>
    <name evidence="4 5" type="primary">LOC116412223</name>
</gene>
<dbReference type="AGR" id="Xenbase:XB-GENE-29098295"/>
<feature type="compositionally biased region" description="Polar residues" evidence="1">
    <location>
        <begin position="198"/>
        <end position="210"/>
    </location>
</feature>
<reference evidence="4" key="1">
    <citation type="submission" date="2025-08" db="UniProtKB">
        <authorList>
            <consortium name="RefSeq"/>
        </authorList>
    </citation>
    <scope>IDENTIFICATION</scope>
    <source>
        <strain evidence="4">Nigerian</strain>
        <tissue evidence="4">Liver and blood</tissue>
    </source>
</reference>
<dbReference type="KEGG" id="xtr:116412223"/>
<name>A0A8J1JXR3_XENTR</name>
<feature type="transmembrane region" description="Helical" evidence="2">
    <location>
        <begin position="224"/>
        <end position="244"/>
    </location>
</feature>
<accession>A0A8J1JXR3</accession>
<sequence>MTKTRETVNTDPNPLFHSQPPTPQKVQNYYKSKKNNGSFYTIQSNSLDQARNREGTYLRRRTKRAQRFPRGPTSFLFCIFMALICVTNGQSEQESPGTCRELVSVTKSLLIVRSASSFSSAEVDDTVTCPESKYYLGVFTICYINETWVDISSPVGVNGTCPALYVEYTVENQVRNKPILIHLTPVKRTNERKKESFRSTIQTSTMAPTETTERQSEPKGRHCYGVFGVSAVVVVFIGALYRICNTRKPKTRDYGPAQTLDTQDSGEQIPMNNLTNEDGPGSNGHIPGSSNGDLHGGTAEADAEPQGTALH</sequence>
<feature type="compositionally biased region" description="Basic and acidic residues" evidence="1">
    <location>
        <begin position="211"/>
        <end position="220"/>
    </location>
</feature>
<keyword evidence="2" id="KW-0812">Transmembrane</keyword>
<evidence type="ECO:0000313" key="3">
    <source>
        <dbReference type="Proteomes" id="UP000008143"/>
    </source>
</evidence>
<protein>
    <submittedName>
        <fullName evidence="4">Uncharacterized protein LOC116412223</fullName>
    </submittedName>
</protein>
<evidence type="ECO:0000313" key="5">
    <source>
        <dbReference type="Xenbase" id="XB-GENE-29098295"/>
    </source>
</evidence>
<evidence type="ECO:0000256" key="2">
    <source>
        <dbReference type="SAM" id="Phobius"/>
    </source>
</evidence>
<keyword evidence="2" id="KW-0472">Membrane</keyword>
<dbReference type="AlphaFoldDB" id="A0A8J1JXR3"/>